<sequence length="247" mass="26022">MTPLPSPGTRTPLTDPHGLLGLPASGGARLCGPGRTAGGLYLESGLNVVAPDLAPFLMDPPVPYEAIEAGLSAIAPLALQHQGLWHLIDHVGQVHYPYPVDFLAEAAVLGVSRKIAPTLDLTRLTPGSCLLLYHDRAALEHPSALAPFLPDFRCPCGVHQADEPCAGHHRSALPDRPTGSGQRPLGTGTYRLDRTLPGAPAPKYRGGLFLRAPITRIVLVTSHQGQVNPALYQRAVATGLPVAVESL</sequence>
<dbReference type="RefSeq" id="WP_380129956.1">
    <property type="nucleotide sequence ID" value="NZ_JBHSEG010000008.1"/>
</dbReference>
<dbReference type="Proteomes" id="UP001595939">
    <property type="component" value="Unassembled WGS sequence"/>
</dbReference>
<evidence type="ECO:0000313" key="2">
    <source>
        <dbReference type="EMBL" id="MFC4455242.1"/>
    </source>
</evidence>
<keyword evidence="3" id="KW-1185">Reference proteome</keyword>
<comment type="caution">
    <text evidence="2">The sequence shown here is derived from an EMBL/GenBank/DDBJ whole genome shotgun (WGS) entry which is preliminary data.</text>
</comment>
<feature type="region of interest" description="Disordered" evidence="1">
    <location>
        <begin position="167"/>
        <end position="197"/>
    </location>
</feature>
<proteinExistence type="predicted"/>
<accession>A0ABV8YBA5</accession>
<evidence type="ECO:0000256" key="1">
    <source>
        <dbReference type="SAM" id="MobiDB-lite"/>
    </source>
</evidence>
<organism evidence="2 3">
    <name type="scientific">Deinococcus sonorensis</name>
    <dbReference type="NCBI Taxonomy" id="309891"/>
    <lineage>
        <taxon>Bacteria</taxon>
        <taxon>Thermotogati</taxon>
        <taxon>Deinococcota</taxon>
        <taxon>Deinococci</taxon>
        <taxon>Deinococcales</taxon>
        <taxon>Deinococcaceae</taxon>
        <taxon>Deinococcus</taxon>
    </lineage>
</organism>
<gene>
    <name evidence="2" type="ORF">ACFO0P_15800</name>
</gene>
<name>A0ABV8YBA5_9DEIO</name>
<evidence type="ECO:0000313" key="3">
    <source>
        <dbReference type="Proteomes" id="UP001595939"/>
    </source>
</evidence>
<reference evidence="3" key="1">
    <citation type="journal article" date="2019" name="Int. J. Syst. Evol. Microbiol.">
        <title>The Global Catalogue of Microorganisms (GCM) 10K type strain sequencing project: providing services to taxonomists for standard genome sequencing and annotation.</title>
        <authorList>
            <consortium name="The Broad Institute Genomics Platform"/>
            <consortium name="The Broad Institute Genome Sequencing Center for Infectious Disease"/>
            <person name="Wu L."/>
            <person name="Ma J."/>
        </authorList>
    </citation>
    <scope>NUCLEOTIDE SEQUENCE [LARGE SCALE GENOMIC DNA]</scope>
    <source>
        <strain evidence="3">CCUG 39970</strain>
    </source>
</reference>
<protein>
    <submittedName>
        <fullName evidence="2">Uncharacterized protein</fullName>
    </submittedName>
</protein>
<dbReference type="EMBL" id="JBHSEG010000008">
    <property type="protein sequence ID" value="MFC4455242.1"/>
    <property type="molecule type" value="Genomic_DNA"/>
</dbReference>